<dbReference type="PANTHER" id="PTHR47779">
    <property type="entry name" value="SYNTHASE (CCG-9), PUTATIVE (AFU_ORTHOLOGUE AFUA_3G12100)-RELATED"/>
    <property type="match status" value="1"/>
</dbReference>
<dbReference type="GO" id="GO:0102986">
    <property type="term" value="F:trehalose synthase activity"/>
    <property type="evidence" value="ECO:0007669"/>
    <property type="project" value="UniProtKB-EC"/>
</dbReference>
<evidence type="ECO:0000256" key="5">
    <source>
        <dbReference type="ARBA" id="ARBA00022679"/>
    </source>
</evidence>
<proteinExistence type="inferred from homology"/>
<comment type="similarity">
    <text evidence="1">Belongs to the glycosyltransferase group 1 family. Glycosyltransferase 4 subfamily.</text>
</comment>
<accession>A0A3B0QUA3</accession>
<evidence type="ECO:0000256" key="2">
    <source>
        <dbReference type="ARBA" id="ARBA00011738"/>
    </source>
</evidence>
<dbReference type="PANTHER" id="PTHR47779:SF1">
    <property type="entry name" value="SYNTHASE (CCG-9), PUTATIVE (AFU_ORTHOLOGUE AFUA_3G12100)-RELATED"/>
    <property type="match status" value="1"/>
</dbReference>
<sequence>MGLDDYKGISEAGELRAIEYMAEKLRGRSFLHVNSTATGGGVAELMQRIIPLIRELGIDAKWKVIKGNKQFFEVTKRIHNSLQGQAGPLTDKMWETYEKVNKKNGEKINLDADCVFIHDPQPAMLIDQKKRGIWVWRCHIDISTPDKVMWYLLKDQVKKYDAAIFSVASFAQSLPMPQYMIPPSIDPFSDKNIDLSEAEIDEVFERFKVPRDKPILLQVSRFDPFKDPIGVIESFKMVKKYYDCTLVLAGGTADDDPEGEKILADVMEAAEGVEDLHILLLPPFSDKEINALQRGATIVIQKSTREGFGLVVAEALWKNKPVIAGDVGGIPLQVIDGVTGHLVHSVEGCAVRIRQLLQDPIKARNMGIMGREHIRRNYLITGHIRKYLALWLSMENPGQDVINL</sequence>
<keyword evidence="6" id="KW-0119">Carbohydrate metabolism</keyword>
<dbReference type="EMBL" id="UOEA01000037">
    <property type="protein sequence ID" value="VAV83297.1"/>
    <property type="molecule type" value="Genomic_DNA"/>
</dbReference>
<keyword evidence="3" id="KW-0313">Glucose metabolism</keyword>
<dbReference type="GO" id="GO:0006006">
    <property type="term" value="P:glucose metabolic process"/>
    <property type="evidence" value="ECO:0007669"/>
    <property type="project" value="UniProtKB-KW"/>
</dbReference>
<reference evidence="9" key="1">
    <citation type="submission" date="2018-06" db="EMBL/GenBank/DDBJ databases">
        <authorList>
            <person name="Zhirakovskaya E."/>
        </authorList>
    </citation>
    <scope>NUCLEOTIDE SEQUENCE</scope>
</reference>
<gene>
    <name evidence="9" type="ORF">MNBD_DELTA01-1533</name>
</gene>
<dbReference type="SUPFAM" id="SSF53756">
    <property type="entry name" value="UDP-Glycosyltransferase/glycogen phosphorylase"/>
    <property type="match status" value="1"/>
</dbReference>
<name>A0A3B0QUA3_9ZZZZ</name>
<protein>
    <submittedName>
        <fullName evidence="9">Alpha,alpha-trehalose synthase</fullName>
        <ecNumber evidence="9">2.4.1.245</ecNumber>
    </submittedName>
</protein>
<keyword evidence="5 9" id="KW-0808">Transferase</keyword>
<feature type="domain" description="Trehalose synthase N-terminal" evidence="8">
    <location>
        <begin position="32"/>
        <end position="172"/>
    </location>
</feature>
<comment type="subunit">
    <text evidence="2">Homodimer.</text>
</comment>
<evidence type="ECO:0000259" key="7">
    <source>
        <dbReference type="Pfam" id="PF00534"/>
    </source>
</evidence>
<evidence type="ECO:0000313" key="9">
    <source>
        <dbReference type="EMBL" id="VAV83297.1"/>
    </source>
</evidence>
<dbReference type="InterPro" id="IPR052078">
    <property type="entry name" value="Trehalose_Metab_GTase"/>
</dbReference>
<dbReference type="InterPro" id="IPR049438">
    <property type="entry name" value="TreT_GT1"/>
</dbReference>
<dbReference type="Gene3D" id="3.40.50.2000">
    <property type="entry name" value="Glycogen Phosphorylase B"/>
    <property type="match status" value="2"/>
</dbReference>
<dbReference type="EC" id="2.4.1.245" evidence="9"/>
<keyword evidence="4 9" id="KW-0328">Glycosyltransferase</keyword>
<evidence type="ECO:0000256" key="3">
    <source>
        <dbReference type="ARBA" id="ARBA00022526"/>
    </source>
</evidence>
<feature type="domain" description="Glycosyl transferase family 1" evidence="7">
    <location>
        <begin position="201"/>
        <end position="372"/>
    </location>
</feature>
<evidence type="ECO:0000259" key="8">
    <source>
        <dbReference type="Pfam" id="PF21269"/>
    </source>
</evidence>
<dbReference type="InterPro" id="IPR001296">
    <property type="entry name" value="Glyco_trans_1"/>
</dbReference>
<dbReference type="AlphaFoldDB" id="A0A3B0QUA3"/>
<evidence type="ECO:0000256" key="6">
    <source>
        <dbReference type="ARBA" id="ARBA00023277"/>
    </source>
</evidence>
<evidence type="ECO:0000256" key="1">
    <source>
        <dbReference type="ARBA" id="ARBA00009481"/>
    </source>
</evidence>
<dbReference type="Pfam" id="PF00534">
    <property type="entry name" value="Glycos_transf_1"/>
    <property type="match status" value="1"/>
</dbReference>
<dbReference type="Pfam" id="PF21269">
    <property type="entry name" value="TreT_GT1"/>
    <property type="match status" value="1"/>
</dbReference>
<evidence type="ECO:0000256" key="4">
    <source>
        <dbReference type="ARBA" id="ARBA00022676"/>
    </source>
</evidence>
<organism evidence="9">
    <name type="scientific">hydrothermal vent metagenome</name>
    <dbReference type="NCBI Taxonomy" id="652676"/>
    <lineage>
        <taxon>unclassified sequences</taxon>
        <taxon>metagenomes</taxon>
        <taxon>ecological metagenomes</taxon>
    </lineage>
</organism>